<dbReference type="OrthoDB" id="27542at2"/>
<feature type="transmembrane region" description="Helical" evidence="8">
    <location>
        <begin position="83"/>
        <end position="108"/>
    </location>
</feature>
<name>A0A3L7A5Q8_9HYPH</name>
<evidence type="ECO:0000259" key="9">
    <source>
        <dbReference type="PROSITE" id="PS50928"/>
    </source>
</evidence>
<dbReference type="CDD" id="cd06261">
    <property type="entry name" value="TM_PBP2"/>
    <property type="match status" value="2"/>
</dbReference>
<feature type="transmembrane region" description="Helical" evidence="8">
    <location>
        <begin position="174"/>
        <end position="194"/>
    </location>
</feature>
<comment type="subcellular location">
    <subcellularLocation>
        <location evidence="1">Cell inner membrane</location>
        <topology evidence="1">Multi-pass membrane protein</topology>
    </subcellularLocation>
    <subcellularLocation>
        <location evidence="8">Cell membrane</location>
        <topology evidence="8">Multi-pass membrane protein</topology>
    </subcellularLocation>
</comment>
<evidence type="ECO:0000256" key="3">
    <source>
        <dbReference type="ARBA" id="ARBA00022475"/>
    </source>
</evidence>
<keyword evidence="11" id="KW-1185">Reference proteome</keyword>
<keyword evidence="7 8" id="KW-0472">Membrane</keyword>
<feature type="transmembrane region" description="Helical" evidence="8">
    <location>
        <begin position="504"/>
        <end position="525"/>
    </location>
</feature>
<dbReference type="Proteomes" id="UP000269692">
    <property type="component" value="Unassembled WGS sequence"/>
</dbReference>
<dbReference type="GO" id="GO:0005886">
    <property type="term" value="C:plasma membrane"/>
    <property type="evidence" value="ECO:0007669"/>
    <property type="project" value="UniProtKB-SubCell"/>
</dbReference>
<gene>
    <name evidence="10" type="ORF">D9R14_18530</name>
</gene>
<evidence type="ECO:0000256" key="5">
    <source>
        <dbReference type="ARBA" id="ARBA00022692"/>
    </source>
</evidence>
<feature type="transmembrane region" description="Helical" evidence="8">
    <location>
        <begin position="278"/>
        <end position="296"/>
    </location>
</feature>
<feature type="transmembrane region" description="Helical" evidence="8">
    <location>
        <begin position="120"/>
        <end position="142"/>
    </location>
</feature>
<keyword evidence="6 8" id="KW-1133">Transmembrane helix</keyword>
<feature type="domain" description="ABC transmembrane type-1" evidence="9">
    <location>
        <begin position="385"/>
        <end position="574"/>
    </location>
</feature>
<feature type="transmembrane region" description="Helical" evidence="8">
    <location>
        <begin position="326"/>
        <end position="352"/>
    </location>
</feature>
<sequence length="583" mass="62693">MSDARFDGRLAGALPSPTSLRERLPRGKTLVWIGLSIILGWLVVVPVALLILSSFKTEGFPTDAGFTLRHYVEAYTDPELRVVLFNTLVFTVASTVSAVALGTALAWLIERTDVPGAGVFRVLIVVPMATPPVLLATAWAMLLSPRAGSLNLGLVSALGLSGMPFNIYSMAGMVFVETLTIIPTVFLMLAHAFRNADPAHEEAAQTSGASPWRVFWRVTLPMMAPAILGAAAFVAIVCLVVFDVPGTLGMPARIFVLSSQVYYLFGASPSGVPAFGQISALAVLILACLILLAVVYQSFTRVSSRFVTISGKGFRPRVKELGPWRWVGAGLVSAYLALAVVLPLGMLVWASLMPYLTPVTWQNLGLMTISNHLAILKNPMIVTAVVNSLLVATIASTAVMALAGTSGWIIVRERGLAGRVLDILTFVPLAIPGVIMGIALTYVYLSIPVIPIYGTIWILVIAYTTFYLAYGSRTSQSAFFQLHRDLEEAGLASGASAARTHLRITFPLVFPAMLGIWVWVFAHVMRELSIALMLHGRQNVVISTLIWNYWSGGDPVTASAIGVWLIVALTLLVGATFALTRNR</sequence>
<dbReference type="AlphaFoldDB" id="A0A3L7A5Q8"/>
<dbReference type="SUPFAM" id="SSF161098">
    <property type="entry name" value="MetI-like"/>
    <property type="match status" value="2"/>
</dbReference>
<evidence type="ECO:0000256" key="1">
    <source>
        <dbReference type="ARBA" id="ARBA00004429"/>
    </source>
</evidence>
<keyword evidence="5 8" id="KW-0812">Transmembrane</keyword>
<dbReference type="Pfam" id="PF00528">
    <property type="entry name" value="BPD_transp_1"/>
    <property type="match status" value="2"/>
</dbReference>
<dbReference type="EMBL" id="RCTF01000018">
    <property type="protein sequence ID" value="RLP74672.1"/>
    <property type="molecule type" value="Genomic_DNA"/>
</dbReference>
<keyword evidence="2 8" id="KW-0813">Transport</keyword>
<dbReference type="PANTHER" id="PTHR43357:SF4">
    <property type="entry name" value="INNER MEMBRANE ABC TRANSPORTER PERMEASE PROTEIN YDCV"/>
    <property type="match status" value="1"/>
</dbReference>
<protein>
    <submittedName>
        <fullName evidence="10">Iron ABC transporter permease</fullName>
    </submittedName>
</protein>
<dbReference type="PANTHER" id="PTHR43357">
    <property type="entry name" value="INNER MEMBRANE ABC TRANSPORTER PERMEASE PROTEIN YDCV"/>
    <property type="match status" value="1"/>
</dbReference>
<feature type="transmembrane region" description="Helical" evidence="8">
    <location>
        <begin position="423"/>
        <end position="444"/>
    </location>
</feature>
<feature type="domain" description="ABC transmembrane type-1" evidence="9">
    <location>
        <begin position="84"/>
        <end position="296"/>
    </location>
</feature>
<feature type="transmembrane region" description="Helical" evidence="8">
    <location>
        <begin position="214"/>
        <end position="242"/>
    </location>
</feature>
<proteinExistence type="inferred from homology"/>
<keyword evidence="4" id="KW-0997">Cell inner membrane</keyword>
<reference evidence="10 11" key="1">
    <citation type="submission" date="2018-10" db="EMBL/GenBank/DDBJ databases">
        <title>Xanthobacter tagetidis genome sequencing and assembly.</title>
        <authorList>
            <person name="Maclea K.S."/>
            <person name="Goen A.E."/>
            <person name="Fatima S.A."/>
        </authorList>
    </citation>
    <scope>NUCLEOTIDE SEQUENCE [LARGE SCALE GENOMIC DNA]</scope>
    <source>
        <strain evidence="10 11">ATCC 700314</strain>
    </source>
</reference>
<dbReference type="Gene3D" id="1.10.3720.10">
    <property type="entry name" value="MetI-like"/>
    <property type="match status" value="2"/>
</dbReference>
<feature type="transmembrane region" description="Helical" evidence="8">
    <location>
        <begin position="450"/>
        <end position="470"/>
    </location>
</feature>
<dbReference type="InterPro" id="IPR000515">
    <property type="entry name" value="MetI-like"/>
</dbReference>
<evidence type="ECO:0000313" key="10">
    <source>
        <dbReference type="EMBL" id="RLP74672.1"/>
    </source>
</evidence>
<dbReference type="PROSITE" id="PS50928">
    <property type="entry name" value="ABC_TM1"/>
    <property type="match status" value="2"/>
</dbReference>
<accession>A0A3L7A5Q8</accession>
<evidence type="ECO:0000256" key="7">
    <source>
        <dbReference type="ARBA" id="ARBA00023136"/>
    </source>
</evidence>
<evidence type="ECO:0000313" key="11">
    <source>
        <dbReference type="Proteomes" id="UP000269692"/>
    </source>
</evidence>
<dbReference type="RefSeq" id="WP_121624833.1">
    <property type="nucleotide sequence ID" value="NZ_JACIIW010000010.1"/>
</dbReference>
<dbReference type="GO" id="GO:0055085">
    <property type="term" value="P:transmembrane transport"/>
    <property type="evidence" value="ECO:0007669"/>
    <property type="project" value="InterPro"/>
</dbReference>
<keyword evidence="3" id="KW-1003">Cell membrane</keyword>
<evidence type="ECO:0000256" key="6">
    <source>
        <dbReference type="ARBA" id="ARBA00022989"/>
    </source>
</evidence>
<organism evidence="10 11">
    <name type="scientific">Xanthobacter tagetidis</name>
    <dbReference type="NCBI Taxonomy" id="60216"/>
    <lineage>
        <taxon>Bacteria</taxon>
        <taxon>Pseudomonadati</taxon>
        <taxon>Pseudomonadota</taxon>
        <taxon>Alphaproteobacteria</taxon>
        <taxon>Hyphomicrobiales</taxon>
        <taxon>Xanthobacteraceae</taxon>
        <taxon>Xanthobacter</taxon>
    </lineage>
</organism>
<comment type="caution">
    <text evidence="10">The sequence shown here is derived from an EMBL/GenBank/DDBJ whole genome shotgun (WGS) entry which is preliminary data.</text>
</comment>
<dbReference type="InterPro" id="IPR035906">
    <property type="entry name" value="MetI-like_sf"/>
</dbReference>
<evidence type="ECO:0000256" key="8">
    <source>
        <dbReference type="RuleBase" id="RU363032"/>
    </source>
</evidence>
<feature type="transmembrane region" description="Helical" evidence="8">
    <location>
        <begin position="389"/>
        <end position="411"/>
    </location>
</feature>
<comment type="similarity">
    <text evidence="8">Belongs to the binding-protein-dependent transport system permease family.</text>
</comment>
<feature type="transmembrane region" description="Helical" evidence="8">
    <location>
        <begin position="556"/>
        <end position="579"/>
    </location>
</feature>
<feature type="transmembrane region" description="Helical" evidence="8">
    <location>
        <begin position="30"/>
        <end position="52"/>
    </location>
</feature>
<evidence type="ECO:0000256" key="2">
    <source>
        <dbReference type="ARBA" id="ARBA00022448"/>
    </source>
</evidence>
<evidence type="ECO:0000256" key="4">
    <source>
        <dbReference type="ARBA" id="ARBA00022519"/>
    </source>
</evidence>